<comment type="caution">
    <text evidence="1">The sequence shown here is derived from an EMBL/GenBank/DDBJ whole genome shotgun (WGS) entry which is preliminary data.</text>
</comment>
<evidence type="ECO:0000313" key="2">
    <source>
        <dbReference type="Proteomes" id="UP000789920"/>
    </source>
</evidence>
<dbReference type="EMBL" id="CAJVQC010180976">
    <property type="protein sequence ID" value="CAG8852264.1"/>
    <property type="molecule type" value="Genomic_DNA"/>
</dbReference>
<feature type="non-terminal residue" evidence="1">
    <location>
        <position position="1"/>
    </location>
</feature>
<sequence length="93" mass="10528">EDSKKLDDLLKGFGYQAPAKTSDEVNPDFQKLPHPFDKNKTTYFSDFIKTKLGDKTFNDTNLTLADFIAERSDYGSLISHLGYSPITFDNTNL</sequence>
<proteinExistence type="predicted"/>
<keyword evidence="2" id="KW-1185">Reference proteome</keyword>
<protein>
    <submittedName>
        <fullName evidence="1">27137_t:CDS:1</fullName>
    </submittedName>
</protein>
<organism evidence="1 2">
    <name type="scientific">Racocetra persica</name>
    <dbReference type="NCBI Taxonomy" id="160502"/>
    <lineage>
        <taxon>Eukaryota</taxon>
        <taxon>Fungi</taxon>
        <taxon>Fungi incertae sedis</taxon>
        <taxon>Mucoromycota</taxon>
        <taxon>Glomeromycotina</taxon>
        <taxon>Glomeromycetes</taxon>
        <taxon>Diversisporales</taxon>
        <taxon>Gigasporaceae</taxon>
        <taxon>Racocetra</taxon>
    </lineage>
</organism>
<dbReference type="Proteomes" id="UP000789920">
    <property type="component" value="Unassembled WGS sequence"/>
</dbReference>
<reference evidence="1" key="1">
    <citation type="submission" date="2021-06" db="EMBL/GenBank/DDBJ databases">
        <authorList>
            <person name="Kallberg Y."/>
            <person name="Tangrot J."/>
            <person name="Rosling A."/>
        </authorList>
    </citation>
    <scope>NUCLEOTIDE SEQUENCE</scope>
    <source>
        <strain evidence="1">MA461A</strain>
    </source>
</reference>
<feature type="non-terminal residue" evidence="1">
    <location>
        <position position="93"/>
    </location>
</feature>
<gene>
    <name evidence="1" type="ORF">RPERSI_LOCUS36986</name>
</gene>
<name>A0ACA9SYC0_9GLOM</name>
<evidence type="ECO:0000313" key="1">
    <source>
        <dbReference type="EMBL" id="CAG8852264.1"/>
    </source>
</evidence>
<accession>A0ACA9SYC0</accession>